<dbReference type="GO" id="GO:0000387">
    <property type="term" value="P:spliceosomal snRNP assembly"/>
    <property type="evidence" value="ECO:0007669"/>
    <property type="project" value="TreeGrafter"/>
</dbReference>
<dbReference type="PANTHER" id="PTHR21399">
    <property type="entry name" value="CHLORIDE CONDUCTANCE REGULATORY PROTEIN ICLN"/>
    <property type="match status" value="1"/>
</dbReference>
<dbReference type="Proteomes" id="UP001175353">
    <property type="component" value="Unassembled WGS sequence"/>
</dbReference>
<keyword evidence="4" id="KW-0539">Nucleus</keyword>
<feature type="region of interest" description="Disordered" evidence="5">
    <location>
        <begin position="230"/>
        <end position="282"/>
    </location>
</feature>
<evidence type="ECO:0000256" key="2">
    <source>
        <dbReference type="ARBA" id="ARBA00004496"/>
    </source>
</evidence>
<keyword evidence="3" id="KW-0963">Cytoplasm</keyword>
<feature type="compositionally biased region" description="Acidic residues" evidence="5">
    <location>
        <begin position="189"/>
        <end position="199"/>
    </location>
</feature>
<keyword evidence="7" id="KW-1185">Reference proteome</keyword>
<feature type="region of interest" description="Disordered" evidence="5">
    <location>
        <begin position="184"/>
        <end position="209"/>
    </location>
</feature>
<evidence type="ECO:0000256" key="4">
    <source>
        <dbReference type="ARBA" id="ARBA00023242"/>
    </source>
</evidence>
<dbReference type="InterPro" id="IPR011993">
    <property type="entry name" value="PH-like_dom_sf"/>
</dbReference>
<accession>A0AAN6L3J0</accession>
<dbReference type="EMBL" id="JAUJLE010000005">
    <property type="protein sequence ID" value="KAK1013777.1"/>
    <property type="molecule type" value="Genomic_DNA"/>
</dbReference>
<evidence type="ECO:0000313" key="6">
    <source>
        <dbReference type="EMBL" id="KAK1013777.1"/>
    </source>
</evidence>
<gene>
    <name evidence="6" type="ORF">LTR91_001375</name>
</gene>
<evidence type="ECO:0000256" key="1">
    <source>
        <dbReference type="ARBA" id="ARBA00004123"/>
    </source>
</evidence>
<name>A0AAN6L3J0_9PEZI</name>
<sequence>MAYEVIHTAPQTSDFTALSDHQDHTPGTFFGGKPVLHLHCTNAKLQMTQLELANNSDFAALSDCSNGWKEAAEITGMEFWITSRYLILWSNTRSIGIQIPYPTISLHAEDGVAVLLQLTLSDPNTTADEDLQVITPRLVPHTAGLNGDIPPPIAHSDAYMTGEATAVSPQQRLYNAISACQELNPDPNLDGDDDEDGMGFDETAPGATGWITSENMADFVDEDGNFGMPEGATMIGGEEDGVDGEAGVPQNGLGPGAGTTRTAAERDSTDGAEDEGKWQRTG</sequence>
<evidence type="ECO:0000256" key="3">
    <source>
        <dbReference type="ARBA" id="ARBA00022490"/>
    </source>
</evidence>
<dbReference type="Gene3D" id="2.30.29.30">
    <property type="entry name" value="Pleckstrin-homology domain (PH domain)/Phosphotyrosine-binding domain (PTB)"/>
    <property type="match status" value="1"/>
</dbReference>
<dbReference type="GO" id="GO:0034715">
    <property type="term" value="C:pICln-Sm protein complex"/>
    <property type="evidence" value="ECO:0007669"/>
    <property type="project" value="TreeGrafter"/>
</dbReference>
<dbReference type="GO" id="GO:0005829">
    <property type="term" value="C:cytosol"/>
    <property type="evidence" value="ECO:0007669"/>
    <property type="project" value="TreeGrafter"/>
</dbReference>
<protein>
    <recommendedName>
        <fullName evidence="8">Regulator of volume decrease after cellular swelling-domain-containing protein</fullName>
    </recommendedName>
</protein>
<evidence type="ECO:0000313" key="7">
    <source>
        <dbReference type="Proteomes" id="UP001175353"/>
    </source>
</evidence>
<proteinExistence type="predicted"/>
<comment type="subcellular location">
    <subcellularLocation>
        <location evidence="2">Cytoplasm</location>
    </subcellularLocation>
    <subcellularLocation>
        <location evidence="1">Nucleus</location>
    </subcellularLocation>
</comment>
<dbReference type="PANTHER" id="PTHR21399:SF0">
    <property type="entry name" value="METHYLOSOME SUBUNIT PICLN"/>
    <property type="match status" value="1"/>
</dbReference>
<dbReference type="AlphaFoldDB" id="A0AAN6L3J0"/>
<reference evidence="6" key="1">
    <citation type="submission" date="2023-06" db="EMBL/GenBank/DDBJ databases">
        <title>Black Yeasts Isolated from many extreme environments.</title>
        <authorList>
            <person name="Coleine C."/>
            <person name="Stajich J.E."/>
            <person name="Selbmann L."/>
        </authorList>
    </citation>
    <scope>NUCLEOTIDE SEQUENCE</scope>
    <source>
        <strain evidence="6">CCFEE 5200</strain>
    </source>
</reference>
<feature type="compositionally biased region" description="Basic and acidic residues" evidence="5">
    <location>
        <begin position="263"/>
        <end position="282"/>
    </location>
</feature>
<organism evidence="6 7">
    <name type="scientific">Friedmanniomyces endolithicus</name>
    <dbReference type="NCBI Taxonomy" id="329885"/>
    <lineage>
        <taxon>Eukaryota</taxon>
        <taxon>Fungi</taxon>
        <taxon>Dikarya</taxon>
        <taxon>Ascomycota</taxon>
        <taxon>Pezizomycotina</taxon>
        <taxon>Dothideomycetes</taxon>
        <taxon>Dothideomycetidae</taxon>
        <taxon>Mycosphaerellales</taxon>
        <taxon>Teratosphaeriaceae</taxon>
        <taxon>Friedmanniomyces</taxon>
    </lineage>
</organism>
<dbReference type="GO" id="GO:0005681">
    <property type="term" value="C:spliceosomal complex"/>
    <property type="evidence" value="ECO:0007669"/>
    <property type="project" value="TreeGrafter"/>
</dbReference>
<comment type="caution">
    <text evidence="6">The sequence shown here is derived from an EMBL/GenBank/DDBJ whole genome shotgun (WGS) entry which is preliminary data.</text>
</comment>
<dbReference type="GO" id="GO:0045292">
    <property type="term" value="P:mRNA cis splicing, via spliceosome"/>
    <property type="evidence" value="ECO:0007669"/>
    <property type="project" value="TreeGrafter"/>
</dbReference>
<evidence type="ECO:0000256" key="5">
    <source>
        <dbReference type="SAM" id="MobiDB-lite"/>
    </source>
</evidence>
<evidence type="ECO:0008006" key="8">
    <source>
        <dbReference type="Google" id="ProtNLM"/>
    </source>
</evidence>
<dbReference type="Pfam" id="PF03517">
    <property type="entry name" value="Voldacs"/>
    <property type="match status" value="2"/>
</dbReference>
<dbReference type="InterPro" id="IPR039924">
    <property type="entry name" value="ICln/Lot5/Saf5"/>
</dbReference>